<dbReference type="AlphaFoldDB" id="A0A162WE14"/>
<comment type="subcellular location">
    <subcellularLocation>
        <location evidence="1">Nucleus</location>
    </subcellularLocation>
</comment>
<dbReference type="Proteomes" id="UP000077315">
    <property type="component" value="Unassembled WGS sequence"/>
</dbReference>
<evidence type="ECO:0000256" key="3">
    <source>
        <dbReference type="ARBA" id="ARBA00023242"/>
    </source>
</evidence>
<dbReference type="InterPro" id="IPR007858">
    <property type="entry name" value="Dpy-30_motif"/>
</dbReference>
<dbReference type="CDD" id="cd22965">
    <property type="entry name" value="DD_DPY30_SDC1"/>
    <property type="match status" value="1"/>
</dbReference>
<evidence type="ECO:0000313" key="6">
    <source>
        <dbReference type="Proteomes" id="UP000077315"/>
    </source>
</evidence>
<feature type="compositionally biased region" description="Polar residues" evidence="4">
    <location>
        <begin position="53"/>
        <end position="62"/>
    </location>
</feature>
<feature type="region of interest" description="Disordered" evidence="4">
    <location>
        <begin position="1"/>
        <end position="82"/>
    </location>
</feature>
<organism evidence="5 6">
    <name type="scientific">Phycomyces blakesleeanus (strain ATCC 8743b / DSM 1359 / FGSC 10004 / NBRC 33097 / NRRL 1555)</name>
    <dbReference type="NCBI Taxonomy" id="763407"/>
    <lineage>
        <taxon>Eukaryota</taxon>
        <taxon>Fungi</taxon>
        <taxon>Fungi incertae sedis</taxon>
        <taxon>Mucoromycota</taxon>
        <taxon>Mucoromycotina</taxon>
        <taxon>Mucoromycetes</taxon>
        <taxon>Mucorales</taxon>
        <taxon>Phycomycetaceae</taxon>
        <taxon>Phycomyces</taxon>
    </lineage>
</organism>
<dbReference type="OrthoDB" id="417678at2759"/>
<proteinExistence type="inferred from homology"/>
<evidence type="ECO:0000256" key="4">
    <source>
        <dbReference type="SAM" id="MobiDB-lite"/>
    </source>
</evidence>
<protein>
    <submittedName>
        <fullName evidence="5">Uncharacterized protein</fullName>
    </submittedName>
</protein>
<dbReference type="GeneID" id="28993843"/>
<dbReference type="STRING" id="763407.A0A162WE14"/>
<dbReference type="Gene3D" id="1.20.890.10">
    <property type="entry name" value="cAMP-dependent protein kinase regulatory subunit, dimerization-anchoring domain"/>
    <property type="match status" value="1"/>
</dbReference>
<keyword evidence="3" id="KW-0539">Nucleus</keyword>
<dbReference type="RefSeq" id="XP_018284495.1">
    <property type="nucleotide sequence ID" value="XM_018432937.1"/>
</dbReference>
<dbReference type="VEuPathDB" id="FungiDB:PHYBLDRAFT_152527"/>
<accession>A0A162WE14</accession>
<evidence type="ECO:0000256" key="2">
    <source>
        <dbReference type="ARBA" id="ARBA00010849"/>
    </source>
</evidence>
<sequence>MSEGYSHDEPTSVVYGSESNSYPLPIKQEYEHNNGSNYGPVYPATGRSLAADTPSSSANTPTADVVTPVGSPTGQKRHSLDGLTPRAYLDATVVPVLLEGMKQLATERPADPLTWLGNYLTTRASTDRNQQTRNTTT</sequence>
<gene>
    <name evidence="5" type="ORF">PHYBLDRAFT_152527</name>
</gene>
<evidence type="ECO:0000256" key="1">
    <source>
        <dbReference type="ARBA" id="ARBA00004123"/>
    </source>
</evidence>
<dbReference type="Pfam" id="PF05186">
    <property type="entry name" value="Dpy-30"/>
    <property type="match status" value="1"/>
</dbReference>
<name>A0A162WE14_PHYB8</name>
<evidence type="ECO:0000313" key="5">
    <source>
        <dbReference type="EMBL" id="OAD66455.1"/>
    </source>
</evidence>
<dbReference type="InterPro" id="IPR049629">
    <property type="entry name" value="DPY30_SDC1_DD"/>
</dbReference>
<dbReference type="GO" id="GO:0005634">
    <property type="term" value="C:nucleus"/>
    <property type="evidence" value="ECO:0007669"/>
    <property type="project" value="UniProtKB-SubCell"/>
</dbReference>
<comment type="similarity">
    <text evidence="2">Belongs to the dpy-30 family.</text>
</comment>
<feature type="compositionally biased region" description="Basic and acidic residues" evidence="4">
    <location>
        <begin position="1"/>
        <end position="10"/>
    </location>
</feature>
<keyword evidence="6" id="KW-1185">Reference proteome</keyword>
<dbReference type="EMBL" id="KV441003">
    <property type="protein sequence ID" value="OAD66455.1"/>
    <property type="molecule type" value="Genomic_DNA"/>
</dbReference>
<reference evidence="6" key="1">
    <citation type="submission" date="2015-06" db="EMBL/GenBank/DDBJ databases">
        <title>Expansion of signal transduction pathways in fungi by whole-genome duplication.</title>
        <authorList>
            <consortium name="DOE Joint Genome Institute"/>
            <person name="Corrochano L.M."/>
            <person name="Kuo A."/>
            <person name="Marcet-Houben M."/>
            <person name="Polaino S."/>
            <person name="Salamov A."/>
            <person name="Villalobos J.M."/>
            <person name="Alvarez M.I."/>
            <person name="Avalos J."/>
            <person name="Benito E.P."/>
            <person name="Benoit I."/>
            <person name="Burger G."/>
            <person name="Camino L.P."/>
            <person name="Canovas D."/>
            <person name="Cerda-Olmedo E."/>
            <person name="Cheng J.-F."/>
            <person name="Dominguez A."/>
            <person name="Elias M."/>
            <person name="Eslava A.P."/>
            <person name="Glaser F."/>
            <person name="Grimwood J."/>
            <person name="Gutierrez G."/>
            <person name="Heitman J."/>
            <person name="Henrissat B."/>
            <person name="Iturriaga E.A."/>
            <person name="Lang B.F."/>
            <person name="Lavin J.L."/>
            <person name="Lee S."/>
            <person name="Li W."/>
            <person name="Lindquist E."/>
            <person name="Lopez-Garcia S."/>
            <person name="Luque E.M."/>
            <person name="Marcos A.T."/>
            <person name="Martin J."/>
            <person name="McCluskey K."/>
            <person name="Medina H.R."/>
            <person name="Miralles-Duran A."/>
            <person name="Miyazaki A."/>
            <person name="Munoz-Torres E."/>
            <person name="Oguiza J.A."/>
            <person name="Ohm R."/>
            <person name="Olmedo M."/>
            <person name="Orejas M."/>
            <person name="Ortiz-Castellanos L."/>
            <person name="Pisabarro A.G."/>
            <person name="Rodriguez-Romero J."/>
            <person name="Ruiz-Herrera J."/>
            <person name="Ruiz-Vazquez R."/>
            <person name="Sanz C."/>
            <person name="Schackwitz W."/>
            <person name="Schmutz J."/>
            <person name="Shahriari M."/>
            <person name="Shelest E."/>
            <person name="Silva-Franco F."/>
            <person name="Soanes D."/>
            <person name="Syed K."/>
            <person name="Tagua V.G."/>
            <person name="Talbot N.J."/>
            <person name="Thon M."/>
            <person name="De vries R.P."/>
            <person name="Wiebenga A."/>
            <person name="Yadav J.S."/>
            <person name="Braun E.L."/>
            <person name="Baker S."/>
            <person name="Garre V."/>
            <person name="Horwitz B."/>
            <person name="Torres-Martinez S."/>
            <person name="Idnurm A."/>
            <person name="Herrera-Estrella A."/>
            <person name="Gabaldon T."/>
            <person name="Grigoriev I.V."/>
        </authorList>
    </citation>
    <scope>NUCLEOTIDE SEQUENCE [LARGE SCALE GENOMIC DNA]</scope>
    <source>
        <strain evidence="6">NRRL 1555(-)</strain>
    </source>
</reference>
<dbReference type="InParanoid" id="A0A162WE14"/>